<evidence type="ECO:0000313" key="1">
    <source>
        <dbReference type="EMBL" id="PJG83770.1"/>
    </source>
</evidence>
<sequence length="213" mass="23493">MITQIENALVERLQKGLGRLVTTVKSYNGELDDESIGTARFPLVLVSFGGSRISRKSISAKRYQSKATFVVLLVVSNLRNETARRQGGVDSREIGVNQLIGAVRRLLDSQTLGNLVNPLLPVRVQTVLNGARVKANRLTAYAVEYEVSFDDIAPLEDGLYPQPTTDKSNPDYIFNQYQGLLSPVDELHQVGGIIFDPTSDAQVPFCVETKEKI</sequence>
<dbReference type="InterPro" id="IPR038042">
    <property type="entry name" value="Gp37-like"/>
</dbReference>
<dbReference type="InterPro" id="IPR014972">
    <property type="entry name" value="Phage_Mu_Gp37"/>
</dbReference>
<organism evidence="1 2">
    <name type="scientific">Caviibacterium pharyngocola</name>
    <dbReference type="NCBI Taxonomy" id="28159"/>
    <lineage>
        <taxon>Bacteria</taxon>
        <taxon>Pseudomonadati</taxon>
        <taxon>Pseudomonadota</taxon>
        <taxon>Gammaproteobacteria</taxon>
        <taxon>Pasteurellales</taxon>
        <taxon>Pasteurellaceae</taxon>
        <taxon>Caviibacterium</taxon>
    </lineage>
</organism>
<keyword evidence="2" id="KW-1185">Reference proteome</keyword>
<evidence type="ECO:0000313" key="2">
    <source>
        <dbReference type="Proteomes" id="UP000230282"/>
    </source>
</evidence>
<comment type="caution">
    <text evidence="1">The sequence shown here is derived from an EMBL/GenBank/DDBJ whole genome shotgun (WGS) entry which is preliminary data.</text>
</comment>
<dbReference type="OrthoDB" id="5453249at2"/>
<name>A0A2M8RY02_9PAST</name>
<dbReference type="Proteomes" id="UP000230282">
    <property type="component" value="Unassembled WGS sequence"/>
</dbReference>
<proteinExistence type="predicted"/>
<reference evidence="1 2" key="1">
    <citation type="submission" date="2017-11" db="EMBL/GenBank/DDBJ databases">
        <title>Reclassification of Bisgaard taxon 5 as Caviibacterium pharyngocola gen. nov., sp. nov.</title>
        <authorList>
            <person name="Christensen H."/>
        </authorList>
    </citation>
    <scope>NUCLEOTIDE SEQUENCE [LARGE SCALE GENOMIC DNA]</scope>
    <source>
        <strain evidence="1 2">7_3</strain>
    </source>
</reference>
<accession>A0A2M8RY02</accession>
<dbReference type="RefSeq" id="WP_100295737.1">
    <property type="nucleotide sequence ID" value="NZ_PHGZ01000004.1"/>
</dbReference>
<dbReference type="AlphaFoldDB" id="A0A2M8RY02"/>
<dbReference type="Gene3D" id="3.30.2000.10">
    <property type="entry name" value="Phage tail protein-like"/>
    <property type="match status" value="1"/>
</dbReference>
<protein>
    <recommendedName>
        <fullName evidence="3">DUF1834 domain-containing protein</fullName>
    </recommendedName>
</protein>
<dbReference type="Pfam" id="PF08873">
    <property type="entry name" value="Phage_Mu_Gp37"/>
    <property type="match status" value="1"/>
</dbReference>
<evidence type="ECO:0008006" key="3">
    <source>
        <dbReference type="Google" id="ProtNLM"/>
    </source>
</evidence>
<dbReference type="EMBL" id="PHGZ01000004">
    <property type="protein sequence ID" value="PJG83770.1"/>
    <property type="molecule type" value="Genomic_DNA"/>
</dbReference>
<gene>
    <name evidence="1" type="ORF">CVP04_01370</name>
</gene>